<evidence type="ECO:0000313" key="3">
    <source>
        <dbReference type="EMBL" id="MCY9606714.1"/>
    </source>
</evidence>
<keyword evidence="1" id="KW-0732">Signal</keyword>
<dbReference type="SUPFAM" id="SSF49384">
    <property type="entry name" value="Carbohydrate-binding domain"/>
    <property type="match status" value="1"/>
</dbReference>
<dbReference type="SUPFAM" id="SSF49785">
    <property type="entry name" value="Galactose-binding domain-like"/>
    <property type="match status" value="1"/>
</dbReference>
<dbReference type="GO" id="GO:0000272">
    <property type="term" value="P:polysaccharide catabolic process"/>
    <property type="evidence" value="ECO:0007669"/>
    <property type="project" value="InterPro"/>
</dbReference>
<proteinExistence type="predicted"/>
<dbReference type="RefSeq" id="WP_087443679.1">
    <property type="nucleotide sequence ID" value="NZ_CABMNB010000036.1"/>
</dbReference>
<dbReference type="GO" id="GO:0030246">
    <property type="term" value="F:carbohydrate binding"/>
    <property type="evidence" value="ECO:0007669"/>
    <property type="project" value="InterPro"/>
</dbReference>
<dbReference type="Pfam" id="PF16147">
    <property type="entry name" value="DUF4855"/>
    <property type="match status" value="1"/>
</dbReference>
<dbReference type="CDD" id="cd08547">
    <property type="entry name" value="Type_II_cohesin"/>
    <property type="match status" value="1"/>
</dbReference>
<sequence length="845" mass="92716">MVSLKKRISMALCMMMLITFIPVPNAHAAGNEPELRNLAKDSTYEWSEAPDYRYPDTGNKLTDGKTGGTNVLDPAWTGHLQKQTREIVFDLGEAKSISSIKSHFLQDWPGSAILFPLTVSMYVSNDNVNWGEVSHKATELLWVDGPPAEQYYVWDGSKDGIPAAGPDAKMAYARYVKVMFSMHPKAWTFLDEIEIIGADGKQEGATEVPAKSFEYLRPGADTAGIRNLSLVYNGYYSDMPEWTKDNLLPEIGYVNKNGELTDWFFDGVLMLGLKSPEGRDFGVDSLLPDWKWYLDKTFKPQGDMSQLNEAVKEVGQKLKQPDYKMKVVAMIPLPAEHVTDFGDVDGDGVSENFNEGSVGREQALANRQKAVRWWIQEVLQRWEENNYSNLELVGLYWLDESLSTSESGPDFVRMVNADVHAQGLTSFWIPHSMAYKAYMWRDVGLDAAAYQPNYFFEPLSIDRLVDGVTTAKRFGMGVELEFDNRMLKDEAFRKRFHEYLDAGYEYGFAGPDTFKAYYKGSGPVLRDAANSQDAQIRELYDRLYQFANGNNTGGNTAPAASDASFRTAANTPVSGTLTASDSDGDALTYSIVDNGTKGKAVVTDAAAGAFTYTPNEGETGTDTFTYKANDGQSDSNTATVTVTIDSAAAGWQTQLTGASNVQPGEKFTVTYGLNGGSENIYAQDIRVEYDPAFMELMSVKPIKNGISLIDSDKKTPGKLHLIVASQGEGNAVNGTADLLVLTFRVKKETGSNTGVISISSAVLGDEQGREAQATPSSKTIQAGASLPGDYNGDGKVTVGDLAIVASHYGKTKHSPDWEQVKHMDANGNGKIDDQDLAFVSRKLMN</sequence>
<evidence type="ECO:0000259" key="2">
    <source>
        <dbReference type="PROSITE" id="PS51766"/>
    </source>
</evidence>
<reference evidence="3 6" key="2">
    <citation type="submission" date="2022-05" db="EMBL/GenBank/DDBJ databases">
        <title>Genome Sequencing of Bee-Associated Microbes.</title>
        <authorList>
            <person name="Dunlap C."/>
        </authorList>
    </citation>
    <scope>NUCLEOTIDE SEQUENCE [LARGE SCALE GENOMIC DNA]</scope>
    <source>
        <strain evidence="3 6">NRRL B-14613</strain>
    </source>
</reference>
<dbReference type="EMBL" id="JAMDMM010000014">
    <property type="protein sequence ID" value="MCY9606714.1"/>
    <property type="molecule type" value="Genomic_DNA"/>
</dbReference>
<feature type="chain" id="PRO_5043005331" evidence="1">
    <location>
        <begin position="29"/>
        <end position="845"/>
    </location>
</feature>
<dbReference type="Proteomes" id="UP001209276">
    <property type="component" value="Unassembled WGS sequence"/>
</dbReference>
<dbReference type="InterPro" id="IPR008979">
    <property type="entry name" value="Galactose-bd-like_sf"/>
</dbReference>
<dbReference type="Gene3D" id="2.60.120.260">
    <property type="entry name" value="Galactose-binding domain-like"/>
    <property type="match status" value="1"/>
</dbReference>
<dbReference type="InterPro" id="IPR002102">
    <property type="entry name" value="Cohesin_dom"/>
</dbReference>
<accession>A0AAP9DQS0</accession>
<dbReference type="Gene3D" id="2.60.40.680">
    <property type="match status" value="1"/>
</dbReference>
<dbReference type="EMBL" id="CP041405">
    <property type="protein sequence ID" value="QDM42312.1"/>
    <property type="molecule type" value="Genomic_DNA"/>
</dbReference>
<dbReference type="InterPro" id="IPR002105">
    <property type="entry name" value="Dockerin_1_rpt"/>
</dbReference>
<dbReference type="Gene3D" id="1.10.1330.10">
    <property type="entry name" value="Dockerin domain"/>
    <property type="match status" value="1"/>
</dbReference>
<dbReference type="InterPro" id="IPR036439">
    <property type="entry name" value="Dockerin_dom_sf"/>
</dbReference>
<dbReference type="GeneID" id="76994646"/>
<dbReference type="SUPFAM" id="SSF63446">
    <property type="entry name" value="Type I dockerin domain"/>
    <property type="match status" value="1"/>
</dbReference>
<dbReference type="InterPro" id="IPR008965">
    <property type="entry name" value="CBM2/CBM3_carb-bd_dom_sf"/>
</dbReference>
<dbReference type="Gene3D" id="2.60.40.2810">
    <property type="match status" value="1"/>
</dbReference>
<evidence type="ECO:0000313" key="6">
    <source>
        <dbReference type="Proteomes" id="UP001209276"/>
    </source>
</evidence>
<evidence type="ECO:0000313" key="5">
    <source>
        <dbReference type="Proteomes" id="UP000315377"/>
    </source>
</evidence>
<dbReference type="GO" id="GO:0004553">
    <property type="term" value="F:hydrolase activity, hydrolyzing O-glycosyl compounds"/>
    <property type="evidence" value="ECO:0007669"/>
    <property type="project" value="InterPro"/>
</dbReference>
<keyword evidence="6" id="KW-1185">Reference proteome</keyword>
<protein>
    <submittedName>
        <fullName evidence="4">DUF4855 domain-containing protein</fullName>
    </submittedName>
</protein>
<dbReference type="Pfam" id="PF00404">
    <property type="entry name" value="Dockerin_1"/>
    <property type="match status" value="1"/>
</dbReference>
<feature type="signal peptide" evidence="1">
    <location>
        <begin position="1"/>
        <end position="28"/>
    </location>
</feature>
<feature type="domain" description="Dockerin" evidence="2">
    <location>
        <begin position="783"/>
        <end position="845"/>
    </location>
</feature>
<dbReference type="InterPro" id="IPR016134">
    <property type="entry name" value="Dockerin_dom"/>
</dbReference>
<dbReference type="AlphaFoldDB" id="A0AAP9DQS0"/>
<dbReference type="InterPro" id="IPR032329">
    <property type="entry name" value="DUF4855"/>
</dbReference>
<name>A0AAP9DQS0_PANTH</name>
<dbReference type="Proteomes" id="UP000315377">
    <property type="component" value="Chromosome"/>
</dbReference>
<dbReference type="CDD" id="cd14254">
    <property type="entry name" value="Dockerin_II"/>
    <property type="match status" value="1"/>
</dbReference>
<evidence type="ECO:0000256" key="1">
    <source>
        <dbReference type="SAM" id="SignalP"/>
    </source>
</evidence>
<dbReference type="PROSITE" id="PS51766">
    <property type="entry name" value="DOCKERIN"/>
    <property type="match status" value="1"/>
</dbReference>
<dbReference type="PROSITE" id="PS00018">
    <property type="entry name" value="EF_HAND_1"/>
    <property type="match status" value="2"/>
</dbReference>
<reference evidence="4 5" key="1">
    <citation type="submission" date="2019-07" db="EMBL/GenBank/DDBJ databases">
        <title>Paenibacillus thiaminolyticus NRRL B-4156.</title>
        <authorList>
            <person name="Hehnly C."/>
            <person name="Zhang L."/>
        </authorList>
    </citation>
    <scope>NUCLEOTIDE SEQUENCE [LARGE SCALE GENOMIC DNA]</scope>
    <source>
        <strain evidence="4 5">NRRL B-4156</strain>
    </source>
</reference>
<gene>
    <name evidence="4" type="ORF">FLT43_01400</name>
    <name evidence="3" type="ORF">M5W83_06020</name>
</gene>
<dbReference type="Pfam" id="PF17963">
    <property type="entry name" value="Big_9"/>
    <property type="match status" value="1"/>
</dbReference>
<dbReference type="Pfam" id="PF00963">
    <property type="entry name" value="Cohesin"/>
    <property type="match status" value="1"/>
</dbReference>
<dbReference type="InterPro" id="IPR018247">
    <property type="entry name" value="EF_Hand_1_Ca_BS"/>
</dbReference>
<evidence type="ECO:0000313" key="4">
    <source>
        <dbReference type="EMBL" id="QDM42312.1"/>
    </source>
</evidence>
<organism evidence="4 5">
    <name type="scientific">Paenibacillus thiaminolyticus</name>
    <name type="common">Bacillus thiaminolyticus</name>
    <dbReference type="NCBI Taxonomy" id="49283"/>
    <lineage>
        <taxon>Bacteria</taxon>
        <taxon>Bacillati</taxon>
        <taxon>Bacillota</taxon>
        <taxon>Bacilli</taxon>
        <taxon>Bacillales</taxon>
        <taxon>Paenibacillaceae</taxon>
        <taxon>Paenibacillus</taxon>
    </lineage>
</organism>